<dbReference type="EMBL" id="FNNQ01000007">
    <property type="protein sequence ID" value="SDW88345.1"/>
    <property type="molecule type" value="Genomic_DNA"/>
</dbReference>
<evidence type="ECO:0000256" key="1">
    <source>
        <dbReference type="ARBA" id="ARBA00004141"/>
    </source>
</evidence>
<feature type="transmembrane region" description="Helical" evidence="5">
    <location>
        <begin position="180"/>
        <end position="201"/>
    </location>
</feature>
<evidence type="ECO:0000313" key="8">
    <source>
        <dbReference type="Proteomes" id="UP000198534"/>
    </source>
</evidence>
<dbReference type="Pfam" id="PF04893">
    <property type="entry name" value="Yip1"/>
    <property type="match status" value="1"/>
</dbReference>
<evidence type="ECO:0000259" key="6">
    <source>
        <dbReference type="Pfam" id="PF04893"/>
    </source>
</evidence>
<feature type="transmembrane region" description="Helical" evidence="5">
    <location>
        <begin position="105"/>
        <end position="126"/>
    </location>
</feature>
<feature type="transmembrane region" description="Helical" evidence="5">
    <location>
        <begin position="61"/>
        <end position="85"/>
    </location>
</feature>
<reference evidence="7 8" key="1">
    <citation type="submission" date="2016-10" db="EMBL/GenBank/DDBJ databases">
        <authorList>
            <person name="de Groot N.N."/>
        </authorList>
    </citation>
    <scope>NUCLEOTIDE SEQUENCE [LARGE SCALE GENOMIC DNA]</scope>
    <source>
        <strain evidence="7 8">DSM 45610</strain>
    </source>
</reference>
<feature type="transmembrane region" description="Helical" evidence="5">
    <location>
        <begin position="28"/>
        <end position="49"/>
    </location>
</feature>
<dbReference type="AlphaFoldDB" id="A0A1H2X6C7"/>
<keyword evidence="3 5" id="KW-1133">Transmembrane helix</keyword>
<dbReference type="GO" id="GO:0016020">
    <property type="term" value="C:membrane"/>
    <property type="evidence" value="ECO:0007669"/>
    <property type="project" value="UniProtKB-SubCell"/>
</dbReference>
<evidence type="ECO:0000256" key="3">
    <source>
        <dbReference type="ARBA" id="ARBA00022989"/>
    </source>
</evidence>
<dbReference type="Proteomes" id="UP000198534">
    <property type="component" value="Unassembled WGS sequence"/>
</dbReference>
<keyword evidence="4 5" id="KW-0472">Membrane</keyword>
<dbReference type="InterPro" id="IPR006977">
    <property type="entry name" value="Yip1_dom"/>
</dbReference>
<evidence type="ECO:0000256" key="4">
    <source>
        <dbReference type="ARBA" id="ARBA00023136"/>
    </source>
</evidence>
<evidence type="ECO:0000256" key="5">
    <source>
        <dbReference type="SAM" id="Phobius"/>
    </source>
</evidence>
<evidence type="ECO:0000313" key="7">
    <source>
        <dbReference type="EMBL" id="SDW88345.1"/>
    </source>
</evidence>
<keyword evidence="8" id="KW-1185">Reference proteome</keyword>
<evidence type="ECO:0000256" key="2">
    <source>
        <dbReference type="ARBA" id="ARBA00022692"/>
    </source>
</evidence>
<dbReference type="RefSeq" id="WP_091739173.1">
    <property type="nucleotide sequence ID" value="NZ_FNNQ01000007.1"/>
</dbReference>
<keyword evidence="2 5" id="KW-0812">Transmembrane</keyword>
<dbReference type="STRING" id="1048340.SAMN05444487_10799"/>
<accession>A0A1H2X6C7</accession>
<organism evidence="7 8">
    <name type="scientific">Marininema mesophilum</name>
    <dbReference type="NCBI Taxonomy" id="1048340"/>
    <lineage>
        <taxon>Bacteria</taxon>
        <taxon>Bacillati</taxon>
        <taxon>Bacillota</taxon>
        <taxon>Bacilli</taxon>
        <taxon>Bacillales</taxon>
        <taxon>Thermoactinomycetaceae</taxon>
        <taxon>Marininema</taxon>
    </lineage>
</organism>
<gene>
    <name evidence="7" type="ORF">SAMN05444487_10799</name>
</gene>
<feature type="domain" description="Yip1" evidence="6">
    <location>
        <begin position="7"/>
        <end position="193"/>
    </location>
</feature>
<name>A0A1H2X6C7_9BACL</name>
<comment type="subcellular location">
    <subcellularLocation>
        <location evidence="1">Membrane</location>
        <topology evidence="1">Multi-pass membrane protein</topology>
    </subcellularLocation>
</comment>
<feature type="transmembrane region" description="Helical" evidence="5">
    <location>
        <begin position="138"/>
        <end position="160"/>
    </location>
</feature>
<protein>
    <submittedName>
        <fullName evidence="7">Yip1 domain-containing protein</fullName>
    </submittedName>
</protein>
<sequence length="206" mass="23753">MNNPLLTIWRNPSGTFQEILDSRRWSSALWLAPFIYLTGVYDLLSNAMRNGSGESVEIYKILILSLLVSLLWGPISWIVESLLYWGVGRLFGGDGEWRESMLAAVWTKVPLIICMIVIWIPLFIILGPDLFRNNSDFTAIQVILGLIFSLFWFIIFIFYLYISSHVITEAHGFESNWRGFFVFLVSKIGYLIPMFIVYLILQAILL</sequence>
<proteinExistence type="predicted"/>